<dbReference type="EMBL" id="JAGPXC010000007">
    <property type="protein sequence ID" value="KAH6648320.1"/>
    <property type="molecule type" value="Genomic_DNA"/>
</dbReference>
<feature type="region of interest" description="Disordered" evidence="1">
    <location>
        <begin position="256"/>
        <end position="282"/>
    </location>
</feature>
<protein>
    <submittedName>
        <fullName evidence="2">Uncharacterized protein</fullName>
    </submittedName>
</protein>
<evidence type="ECO:0000313" key="2">
    <source>
        <dbReference type="EMBL" id="KAH6648320.1"/>
    </source>
</evidence>
<sequence>MCILVNTYQTCALFGHPIQEANATGFKTVLCNEAKAKSDTFGMCQDASAQNIPDFAYPHCNECDEVDDECYKKVKEILEANESAGSPETKILTEDFVAHLRGLPIDRERAPVVSPQDILDFIRVGILNPVADIDRTRASAWIVIEKRKANSRINTDGARDLFARWLIAACKLRHIAAAMAIAMNDGDSNRLRLLHLIANQVKVVSIWRARLDRMGMFSDYVFYAGISESPLFNTPILSDLDSLEGSEVIFDISSTESDVDEQCGDVGSPLSEGWDEVQSSHC</sequence>
<dbReference type="RefSeq" id="XP_045954827.1">
    <property type="nucleotide sequence ID" value="XM_046108917.1"/>
</dbReference>
<gene>
    <name evidence="2" type="ORF">BKA67DRAFT_681326</name>
</gene>
<comment type="caution">
    <text evidence="2">The sequence shown here is derived from an EMBL/GenBank/DDBJ whole genome shotgun (WGS) entry which is preliminary data.</text>
</comment>
<name>A0A9P8ZSE8_9PEZI</name>
<proteinExistence type="predicted"/>
<organism evidence="2 3">
    <name type="scientific">Truncatella angustata</name>
    <dbReference type="NCBI Taxonomy" id="152316"/>
    <lineage>
        <taxon>Eukaryota</taxon>
        <taxon>Fungi</taxon>
        <taxon>Dikarya</taxon>
        <taxon>Ascomycota</taxon>
        <taxon>Pezizomycotina</taxon>
        <taxon>Sordariomycetes</taxon>
        <taxon>Xylariomycetidae</taxon>
        <taxon>Amphisphaeriales</taxon>
        <taxon>Sporocadaceae</taxon>
        <taxon>Truncatella</taxon>
    </lineage>
</organism>
<accession>A0A9P8ZSE8</accession>
<evidence type="ECO:0000313" key="3">
    <source>
        <dbReference type="Proteomes" id="UP000758603"/>
    </source>
</evidence>
<dbReference type="OrthoDB" id="4771724at2759"/>
<evidence type="ECO:0000256" key="1">
    <source>
        <dbReference type="SAM" id="MobiDB-lite"/>
    </source>
</evidence>
<dbReference type="AlphaFoldDB" id="A0A9P8ZSE8"/>
<dbReference type="GeneID" id="70137808"/>
<dbReference type="Proteomes" id="UP000758603">
    <property type="component" value="Unassembled WGS sequence"/>
</dbReference>
<keyword evidence="3" id="KW-1185">Reference proteome</keyword>
<reference evidence="2" key="1">
    <citation type="journal article" date="2021" name="Nat. Commun.">
        <title>Genetic determinants of endophytism in the Arabidopsis root mycobiome.</title>
        <authorList>
            <person name="Mesny F."/>
            <person name="Miyauchi S."/>
            <person name="Thiergart T."/>
            <person name="Pickel B."/>
            <person name="Atanasova L."/>
            <person name="Karlsson M."/>
            <person name="Huettel B."/>
            <person name="Barry K.W."/>
            <person name="Haridas S."/>
            <person name="Chen C."/>
            <person name="Bauer D."/>
            <person name="Andreopoulos W."/>
            <person name="Pangilinan J."/>
            <person name="LaButti K."/>
            <person name="Riley R."/>
            <person name="Lipzen A."/>
            <person name="Clum A."/>
            <person name="Drula E."/>
            <person name="Henrissat B."/>
            <person name="Kohler A."/>
            <person name="Grigoriev I.V."/>
            <person name="Martin F.M."/>
            <person name="Hacquard S."/>
        </authorList>
    </citation>
    <scope>NUCLEOTIDE SEQUENCE</scope>
    <source>
        <strain evidence="2">MPI-SDFR-AT-0073</strain>
    </source>
</reference>